<dbReference type="SMART" id="SM00829">
    <property type="entry name" value="PKS_ER"/>
    <property type="match status" value="1"/>
</dbReference>
<organism evidence="5 6">
    <name type="scientific">Hoeflea ulvae</name>
    <dbReference type="NCBI Taxonomy" id="2983764"/>
    <lineage>
        <taxon>Bacteria</taxon>
        <taxon>Pseudomonadati</taxon>
        <taxon>Pseudomonadota</taxon>
        <taxon>Alphaproteobacteria</taxon>
        <taxon>Hyphomicrobiales</taxon>
        <taxon>Rhizobiaceae</taxon>
        <taxon>Hoeflea</taxon>
    </lineage>
</organism>
<feature type="domain" description="Enoyl reductase (ER)" evidence="4">
    <location>
        <begin position="7"/>
        <end position="329"/>
    </location>
</feature>
<sequence length="331" mass="34675">MKALVYTAARTLAWRDEAEPVLPPGECLVRVEAVGICGSDMHAFLGHDERRPAPLILGHEAAGVVVEGPGAGRRVTVNPLATCGKCRACLTGRNNLCPKRQILSMMPRQGAFAEFIAIPAENLVDIPDHVSFEDACLAEPLACGWHGVRLGGQGLDLPLGEARCLVIGGGAIGLGAALALKAQGAADITISEANQRRVQALQSAGEFRIATPDDITAEDPGGYDLVIDGVGFSATRATASRAARPGGVIVHIGLGDASDGLDIRRMTLQEITFIGAYTYTPQDFRDTAAAIFDGRLGALDWPEVRALKDGAQAFADILAGQVSAPKIILKP</sequence>
<evidence type="ECO:0000313" key="5">
    <source>
        <dbReference type="EMBL" id="MCY0094231.1"/>
    </source>
</evidence>
<reference evidence="5" key="1">
    <citation type="submission" date="2022-10" db="EMBL/GenBank/DDBJ databases">
        <title>Hoeflea sp. J2-29, isolated from marine algae.</title>
        <authorList>
            <person name="Kristyanto S."/>
            <person name="Kim J.M."/>
            <person name="Jeon C.O."/>
        </authorList>
    </citation>
    <scope>NUCLEOTIDE SEQUENCE</scope>
    <source>
        <strain evidence="5">J2-29</strain>
    </source>
</reference>
<dbReference type="Gene3D" id="3.40.50.720">
    <property type="entry name" value="NAD(P)-binding Rossmann-like Domain"/>
    <property type="match status" value="1"/>
</dbReference>
<dbReference type="SUPFAM" id="SSF51735">
    <property type="entry name" value="NAD(P)-binding Rossmann-fold domains"/>
    <property type="match status" value="1"/>
</dbReference>
<evidence type="ECO:0000313" key="6">
    <source>
        <dbReference type="Proteomes" id="UP001081283"/>
    </source>
</evidence>
<evidence type="ECO:0000256" key="1">
    <source>
        <dbReference type="ARBA" id="ARBA00022723"/>
    </source>
</evidence>
<dbReference type="InterPro" id="IPR013149">
    <property type="entry name" value="ADH-like_C"/>
</dbReference>
<proteinExistence type="predicted"/>
<evidence type="ECO:0000256" key="3">
    <source>
        <dbReference type="ARBA" id="ARBA00023002"/>
    </source>
</evidence>
<keyword evidence="3" id="KW-0560">Oxidoreductase</keyword>
<gene>
    <name evidence="5" type="ORF">OEG82_09370</name>
</gene>
<keyword evidence="6" id="KW-1185">Reference proteome</keyword>
<comment type="caution">
    <text evidence="5">The sequence shown here is derived from an EMBL/GenBank/DDBJ whole genome shotgun (WGS) entry which is preliminary data.</text>
</comment>
<dbReference type="Proteomes" id="UP001081283">
    <property type="component" value="Unassembled WGS sequence"/>
</dbReference>
<dbReference type="PANTHER" id="PTHR43401:SF2">
    <property type="entry name" value="L-THREONINE 3-DEHYDROGENASE"/>
    <property type="match status" value="1"/>
</dbReference>
<keyword evidence="2" id="KW-0862">Zinc</keyword>
<evidence type="ECO:0000256" key="2">
    <source>
        <dbReference type="ARBA" id="ARBA00022833"/>
    </source>
</evidence>
<accession>A0ABT3YEB7</accession>
<dbReference type="Gene3D" id="3.90.180.10">
    <property type="entry name" value="Medium-chain alcohol dehydrogenases, catalytic domain"/>
    <property type="match status" value="1"/>
</dbReference>
<dbReference type="InterPro" id="IPR020843">
    <property type="entry name" value="ER"/>
</dbReference>
<protein>
    <submittedName>
        <fullName evidence="5">Alcohol dehydrogenase catalytic domain-containing protein</fullName>
    </submittedName>
</protein>
<dbReference type="Pfam" id="PF00107">
    <property type="entry name" value="ADH_zinc_N"/>
    <property type="match status" value="1"/>
</dbReference>
<name>A0ABT3YEB7_9HYPH</name>
<dbReference type="InterPro" id="IPR050129">
    <property type="entry name" value="Zn_alcohol_dh"/>
</dbReference>
<dbReference type="SUPFAM" id="SSF50129">
    <property type="entry name" value="GroES-like"/>
    <property type="match status" value="1"/>
</dbReference>
<dbReference type="EMBL" id="JAOVZQ010000001">
    <property type="protein sequence ID" value="MCY0094231.1"/>
    <property type="molecule type" value="Genomic_DNA"/>
</dbReference>
<keyword evidence="1" id="KW-0479">Metal-binding</keyword>
<dbReference type="RefSeq" id="WP_267612177.1">
    <property type="nucleotide sequence ID" value="NZ_JAOVZQ010000001.1"/>
</dbReference>
<dbReference type="InterPro" id="IPR011032">
    <property type="entry name" value="GroES-like_sf"/>
</dbReference>
<evidence type="ECO:0000259" key="4">
    <source>
        <dbReference type="SMART" id="SM00829"/>
    </source>
</evidence>
<dbReference type="InterPro" id="IPR013154">
    <property type="entry name" value="ADH-like_N"/>
</dbReference>
<dbReference type="Pfam" id="PF08240">
    <property type="entry name" value="ADH_N"/>
    <property type="match status" value="1"/>
</dbReference>
<dbReference type="InterPro" id="IPR036291">
    <property type="entry name" value="NAD(P)-bd_dom_sf"/>
</dbReference>
<dbReference type="PANTHER" id="PTHR43401">
    <property type="entry name" value="L-THREONINE 3-DEHYDROGENASE"/>
    <property type="match status" value="1"/>
</dbReference>